<keyword evidence="2" id="KW-1185">Reference proteome</keyword>
<protein>
    <submittedName>
        <fullName evidence="1">Uncharacterized protein</fullName>
    </submittedName>
</protein>
<dbReference type="Proteomes" id="UP000008237">
    <property type="component" value="Unassembled WGS sequence"/>
</dbReference>
<reference evidence="1 2" key="1">
    <citation type="journal article" date="2010" name="Science">
        <title>Genomic comparison of the ants Camponotus floridanus and Harpegnathos saltator.</title>
        <authorList>
            <person name="Bonasio R."/>
            <person name="Zhang G."/>
            <person name="Ye C."/>
            <person name="Mutti N.S."/>
            <person name="Fang X."/>
            <person name="Qin N."/>
            <person name="Donahue G."/>
            <person name="Yang P."/>
            <person name="Li Q."/>
            <person name="Li C."/>
            <person name="Zhang P."/>
            <person name="Huang Z."/>
            <person name="Berger S.L."/>
            <person name="Reinberg D."/>
            <person name="Wang J."/>
            <person name="Liebig J."/>
        </authorList>
    </citation>
    <scope>NUCLEOTIDE SEQUENCE [LARGE SCALE GENOMIC DNA]</scope>
    <source>
        <strain evidence="1 2">R22 G/1</strain>
    </source>
</reference>
<gene>
    <name evidence="1" type="ORF">EAI_11356</name>
</gene>
<sequence length="123" mass="13903">MMGEDRFLMILPSNSSMRHYPENTTTSFITELPQEVKLTSLGEVALTEIQFPFSFLHMRPEEDAELKFISLPRENVNTKSVKKDEDQLPKFGVTRITPGAYATMSELLQALNNASSLLKTHIA</sequence>
<evidence type="ECO:0000313" key="2">
    <source>
        <dbReference type="Proteomes" id="UP000008237"/>
    </source>
</evidence>
<proteinExistence type="predicted"/>
<dbReference type="EMBL" id="GL453123">
    <property type="protein sequence ID" value="EFN76482.1"/>
    <property type="molecule type" value="Genomic_DNA"/>
</dbReference>
<dbReference type="InParanoid" id="E2C6F0"/>
<dbReference type="AlphaFoldDB" id="E2C6F0"/>
<organism evidence="2">
    <name type="scientific">Harpegnathos saltator</name>
    <name type="common">Jerdon's jumping ant</name>
    <dbReference type="NCBI Taxonomy" id="610380"/>
    <lineage>
        <taxon>Eukaryota</taxon>
        <taxon>Metazoa</taxon>
        <taxon>Ecdysozoa</taxon>
        <taxon>Arthropoda</taxon>
        <taxon>Hexapoda</taxon>
        <taxon>Insecta</taxon>
        <taxon>Pterygota</taxon>
        <taxon>Neoptera</taxon>
        <taxon>Endopterygota</taxon>
        <taxon>Hymenoptera</taxon>
        <taxon>Apocrita</taxon>
        <taxon>Aculeata</taxon>
        <taxon>Formicoidea</taxon>
        <taxon>Formicidae</taxon>
        <taxon>Ponerinae</taxon>
        <taxon>Ponerini</taxon>
        <taxon>Harpegnathos</taxon>
    </lineage>
</organism>
<accession>E2C6F0</accession>
<evidence type="ECO:0000313" key="1">
    <source>
        <dbReference type="EMBL" id="EFN76482.1"/>
    </source>
</evidence>
<name>E2C6F0_HARSA</name>